<dbReference type="PANTHER" id="PTHR42663">
    <property type="entry name" value="HYDROLASE C777.06C-RELATED-RELATED"/>
    <property type="match status" value="1"/>
</dbReference>
<evidence type="ECO:0000313" key="2">
    <source>
        <dbReference type="EMBL" id="QOL19397.1"/>
    </source>
</evidence>
<keyword evidence="3" id="KW-1185">Reference proteome</keyword>
<dbReference type="EC" id="3.1.4.55" evidence="2"/>
<dbReference type="AlphaFoldDB" id="A0A7L9RS11"/>
<dbReference type="Proteomes" id="UP000594001">
    <property type="component" value="Chromosome"/>
</dbReference>
<reference evidence="2 3" key="1">
    <citation type="submission" date="2020-06" db="EMBL/GenBank/DDBJ databases">
        <title>The endosymbiont of the kinetoplastid Bodo saltans is a Paracaedibacter-like alpha-proteobacterium possessing a putative toxin-antitoxin system.</title>
        <authorList>
            <person name="Midha S."/>
            <person name="Rigden D.J."/>
            <person name="Siozios S."/>
            <person name="Hurst G.D.D."/>
            <person name="Jackson A.P."/>
        </authorList>
    </citation>
    <scope>NUCLEOTIDE SEQUENCE [LARGE SCALE GENOMIC DNA]</scope>
    <source>
        <strain evidence="2">Lake Konstanz</strain>
    </source>
</reference>
<gene>
    <name evidence="2" type="primary">phnP</name>
    <name evidence="2" type="ORF">CPBP_00149</name>
</gene>
<feature type="domain" description="Metallo-beta-lactamase" evidence="1">
    <location>
        <begin position="36"/>
        <end position="226"/>
    </location>
</feature>
<proteinExistence type="predicted"/>
<accession>A0A7L9RS11</accession>
<dbReference type="CDD" id="cd16279">
    <property type="entry name" value="metallo-hydrolase-like_MBL-fold"/>
    <property type="match status" value="1"/>
</dbReference>
<evidence type="ECO:0000259" key="1">
    <source>
        <dbReference type="SMART" id="SM00849"/>
    </source>
</evidence>
<dbReference type="SMART" id="SM00849">
    <property type="entry name" value="Lactamase_B"/>
    <property type="match status" value="1"/>
</dbReference>
<dbReference type="SUPFAM" id="SSF56281">
    <property type="entry name" value="Metallo-hydrolase/oxidoreductase"/>
    <property type="match status" value="1"/>
</dbReference>
<name>A0A7L9RS11_9PROT</name>
<dbReference type="Pfam" id="PF12706">
    <property type="entry name" value="Lactamase_B_2"/>
    <property type="match status" value="1"/>
</dbReference>
<dbReference type="KEGG" id="pbal:CPBP_00149"/>
<dbReference type="GO" id="GO:0103043">
    <property type="term" value="F:phosphoribosyl 1,2-cyclic phosphate phosphodiesterase activity"/>
    <property type="evidence" value="ECO:0007669"/>
    <property type="project" value="UniProtKB-EC"/>
</dbReference>
<organism evidence="2 3">
    <name type="scientific">Candidatus Bodocaedibacter vickermanii</name>
    <dbReference type="NCBI Taxonomy" id="2741701"/>
    <lineage>
        <taxon>Bacteria</taxon>
        <taxon>Pseudomonadati</taxon>
        <taxon>Pseudomonadota</taxon>
        <taxon>Alphaproteobacteria</taxon>
        <taxon>Holosporales</taxon>
        <taxon>Candidatus Paracaedibacteraceae</taxon>
        <taxon>Candidatus Bodocaedibacter</taxon>
    </lineage>
</organism>
<sequence>MSFKVTILGCGASAGVPVIGNNWGNCDPNNPKNRRTRSSVFIEYDETKLLVDTSPDMRQQLLDNNISNFDAIFYTHEHADHTHGIDDLRLIYYLNDQKSIPVYTDERCMNELQLRFPYLFGIGQNAATPKDFNAFLEPHLIDLSPLTIGDIELKPFLQDHGTITTLGFRIDNFAYSTDAVHLDDAAFKALEGIDIWVVDCLRLTPSNVHAHLDKTLEWIDRVKPKHAYFTQMSKDLDYDTLCKQLPDHIRPAYDGLVINIR</sequence>
<evidence type="ECO:0000313" key="3">
    <source>
        <dbReference type="Proteomes" id="UP000594001"/>
    </source>
</evidence>
<dbReference type="PANTHER" id="PTHR42663:SF6">
    <property type="entry name" value="HYDROLASE C777.06C-RELATED"/>
    <property type="match status" value="1"/>
</dbReference>
<keyword evidence="2" id="KW-0378">Hydrolase</keyword>
<dbReference type="InterPro" id="IPR001279">
    <property type="entry name" value="Metallo-B-lactamas"/>
</dbReference>
<dbReference type="Gene3D" id="3.60.15.10">
    <property type="entry name" value="Ribonuclease Z/Hydroxyacylglutathione hydrolase-like"/>
    <property type="match status" value="1"/>
</dbReference>
<protein>
    <submittedName>
        <fullName evidence="2">Phosphoribosyl 1,2-cyclic phosphate phosphodiesterase</fullName>
        <ecNumber evidence="2">3.1.4.55</ecNumber>
    </submittedName>
</protein>
<dbReference type="InterPro" id="IPR036866">
    <property type="entry name" value="RibonucZ/Hydroxyglut_hydro"/>
</dbReference>
<dbReference type="EMBL" id="CP054719">
    <property type="protein sequence ID" value="QOL19397.1"/>
    <property type="molecule type" value="Genomic_DNA"/>
</dbReference>
<dbReference type="RefSeq" id="WP_350332149.1">
    <property type="nucleotide sequence ID" value="NZ_CP054719.1"/>
</dbReference>